<feature type="coiled-coil region" evidence="8">
    <location>
        <begin position="247"/>
        <end position="274"/>
    </location>
</feature>
<evidence type="ECO:0000313" key="9">
    <source>
        <dbReference type="EMBL" id="CAG6726604.1"/>
    </source>
</evidence>
<evidence type="ECO:0000256" key="5">
    <source>
        <dbReference type="ARBA" id="ARBA00022603"/>
    </source>
</evidence>
<protein>
    <recommendedName>
        <fullName evidence="3">protein-L-isoaspartate(D-aspartate) O-methyltransferase</fullName>
        <ecNumber evidence="3">2.1.1.77</ecNumber>
    </recommendedName>
</protein>
<evidence type="ECO:0000256" key="2">
    <source>
        <dbReference type="ARBA" id="ARBA00005369"/>
    </source>
</evidence>
<evidence type="ECO:0000256" key="4">
    <source>
        <dbReference type="ARBA" id="ARBA00022490"/>
    </source>
</evidence>
<evidence type="ECO:0000256" key="3">
    <source>
        <dbReference type="ARBA" id="ARBA00011890"/>
    </source>
</evidence>
<sequence length="326" mass="37492">MKKFDRYDFLPHAPEESWMNIPVCINYSATMPEGSHSTLATTPRTTKSLLQKQMEETPYDYMGMNLLILQHGQTLDALYKWLKPGAKCLDIGSGTGYISACMAEMAGPTGKVYGVEHIPFIMEKSIEAIRINHPDLLDDGILEFLCQDGRRGLHEKGPFDIIHMGGSVVNNPYHLMSQLKPNGCLIAPVGLNYETQSLKRFIKYNETSFKVDDITQTIQEPLIPRYEQEKQWLESCAEFNRSFDKLCDTLKVKEIKAEKERKKAEEKLREKMATRSILDVPIDNPERFTHIVNDLSAIFAEHENDTDPFERFERKTKQMWDSKNYG</sequence>
<organism evidence="9">
    <name type="scientific">Cacopsylla melanoneura</name>
    <dbReference type="NCBI Taxonomy" id="428564"/>
    <lineage>
        <taxon>Eukaryota</taxon>
        <taxon>Metazoa</taxon>
        <taxon>Ecdysozoa</taxon>
        <taxon>Arthropoda</taxon>
        <taxon>Hexapoda</taxon>
        <taxon>Insecta</taxon>
        <taxon>Pterygota</taxon>
        <taxon>Neoptera</taxon>
        <taxon>Paraneoptera</taxon>
        <taxon>Hemiptera</taxon>
        <taxon>Sternorrhyncha</taxon>
        <taxon>Psylloidea</taxon>
        <taxon>Psyllidae</taxon>
        <taxon>Psyllinae</taxon>
        <taxon>Cacopsylla</taxon>
    </lineage>
</organism>
<dbReference type="GO" id="GO:0032259">
    <property type="term" value="P:methylation"/>
    <property type="evidence" value="ECO:0007669"/>
    <property type="project" value="UniProtKB-KW"/>
</dbReference>
<dbReference type="Gene3D" id="3.40.50.150">
    <property type="entry name" value="Vaccinia Virus protein VP39"/>
    <property type="match status" value="1"/>
</dbReference>
<keyword evidence="6 9" id="KW-0808">Transferase</keyword>
<comment type="similarity">
    <text evidence="2">Belongs to the methyltransferase superfamily. L-isoaspartyl/D-aspartyl protein methyltransferase family.</text>
</comment>
<evidence type="ECO:0000256" key="8">
    <source>
        <dbReference type="SAM" id="Coils"/>
    </source>
</evidence>
<dbReference type="GO" id="GO:0004719">
    <property type="term" value="F:protein-L-isoaspartate (D-aspartate) O-methyltransferase activity"/>
    <property type="evidence" value="ECO:0007669"/>
    <property type="project" value="UniProtKB-EC"/>
</dbReference>
<keyword evidence="8" id="KW-0175">Coiled coil</keyword>
<keyword evidence="5 9" id="KW-0489">Methyltransferase</keyword>
<dbReference type="InterPro" id="IPR029063">
    <property type="entry name" value="SAM-dependent_MTases_sf"/>
</dbReference>
<reference evidence="9" key="1">
    <citation type="submission" date="2021-05" db="EMBL/GenBank/DDBJ databases">
        <authorList>
            <person name="Alioto T."/>
            <person name="Alioto T."/>
            <person name="Gomez Garrido J."/>
        </authorList>
    </citation>
    <scope>NUCLEOTIDE SEQUENCE</scope>
</reference>
<dbReference type="CDD" id="cd02440">
    <property type="entry name" value="AdoMet_MTases"/>
    <property type="match status" value="1"/>
</dbReference>
<evidence type="ECO:0000256" key="1">
    <source>
        <dbReference type="ARBA" id="ARBA00004496"/>
    </source>
</evidence>
<dbReference type="GO" id="GO:0005737">
    <property type="term" value="C:cytoplasm"/>
    <property type="evidence" value="ECO:0007669"/>
    <property type="project" value="UniProtKB-SubCell"/>
</dbReference>
<dbReference type="PANTHER" id="PTHR11579">
    <property type="entry name" value="PROTEIN-L-ISOASPARTATE O-METHYLTRANSFERASE"/>
    <property type="match status" value="1"/>
</dbReference>
<dbReference type="InterPro" id="IPR000682">
    <property type="entry name" value="PCMT"/>
</dbReference>
<dbReference type="EC" id="2.1.1.77" evidence="3"/>
<name>A0A8D8YD73_9HEMI</name>
<dbReference type="Pfam" id="PF01135">
    <property type="entry name" value="PCMT"/>
    <property type="match status" value="1"/>
</dbReference>
<comment type="subcellular location">
    <subcellularLocation>
        <location evidence="1">Cytoplasm</location>
    </subcellularLocation>
</comment>
<proteinExistence type="inferred from homology"/>
<accession>A0A8D8YD73</accession>
<dbReference type="PANTHER" id="PTHR11579:SF0">
    <property type="entry name" value="PROTEIN-L-ISOASPARTATE(D-ASPARTATE) O-METHYLTRANSFERASE"/>
    <property type="match status" value="1"/>
</dbReference>
<keyword evidence="4" id="KW-0963">Cytoplasm</keyword>
<evidence type="ECO:0000256" key="6">
    <source>
        <dbReference type="ARBA" id="ARBA00022679"/>
    </source>
</evidence>
<dbReference type="EMBL" id="HBUF01371981">
    <property type="protein sequence ID" value="CAG6726604.1"/>
    <property type="molecule type" value="Transcribed_RNA"/>
</dbReference>
<keyword evidence="7" id="KW-0949">S-adenosyl-L-methionine</keyword>
<evidence type="ECO:0000256" key="7">
    <source>
        <dbReference type="ARBA" id="ARBA00022691"/>
    </source>
</evidence>
<dbReference type="AlphaFoldDB" id="A0A8D8YD73"/>
<dbReference type="SUPFAM" id="SSF53335">
    <property type="entry name" value="S-adenosyl-L-methionine-dependent methyltransferases"/>
    <property type="match status" value="1"/>
</dbReference>